<protein>
    <submittedName>
        <fullName evidence="2">Uncharacterized protein</fullName>
    </submittedName>
</protein>
<accession>A0ABU1SZJ9</accession>
<gene>
    <name evidence="2" type="ORF">J2S36_000029</name>
</gene>
<proteinExistence type="predicted"/>
<sequence>MKEYAVKQPHSLPQTCVAILKCCAFIGSSQLFAFILFHFVSRVNEAGDFLVSLLELSSLTILIGLLLKSGIAVCPSDSFPACSHHSFHNSRVVYAQV</sequence>
<dbReference type="EMBL" id="JAVDUJ010000001">
    <property type="protein sequence ID" value="MDR6938486.1"/>
    <property type="molecule type" value="Genomic_DNA"/>
</dbReference>
<name>A0ABU1SZJ9_9ACTO</name>
<feature type="transmembrane region" description="Helical" evidence="1">
    <location>
        <begin position="12"/>
        <end position="37"/>
    </location>
</feature>
<evidence type="ECO:0000256" key="1">
    <source>
        <dbReference type="SAM" id="Phobius"/>
    </source>
</evidence>
<keyword evidence="3" id="KW-1185">Reference proteome</keyword>
<evidence type="ECO:0000313" key="2">
    <source>
        <dbReference type="EMBL" id="MDR6938486.1"/>
    </source>
</evidence>
<reference evidence="2 3" key="1">
    <citation type="submission" date="2023-07" db="EMBL/GenBank/DDBJ databases">
        <title>Sequencing the genomes of 1000 actinobacteria strains.</title>
        <authorList>
            <person name="Klenk H.-P."/>
        </authorList>
    </citation>
    <scope>NUCLEOTIDE SEQUENCE [LARGE SCALE GENOMIC DNA]</scope>
    <source>
        <strain evidence="2 3">DSM 15539</strain>
    </source>
</reference>
<evidence type="ECO:0000313" key="3">
    <source>
        <dbReference type="Proteomes" id="UP001266099"/>
    </source>
</evidence>
<dbReference type="Proteomes" id="UP001266099">
    <property type="component" value="Unassembled WGS sequence"/>
</dbReference>
<feature type="transmembrane region" description="Helical" evidence="1">
    <location>
        <begin position="49"/>
        <end position="67"/>
    </location>
</feature>
<organism evidence="2 3">
    <name type="scientific">Arcanobacterium hippocoleae</name>
    <dbReference type="NCBI Taxonomy" id="149017"/>
    <lineage>
        <taxon>Bacteria</taxon>
        <taxon>Bacillati</taxon>
        <taxon>Actinomycetota</taxon>
        <taxon>Actinomycetes</taxon>
        <taxon>Actinomycetales</taxon>
        <taxon>Actinomycetaceae</taxon>
        <taxon>Arcanobacterium</taxon>
    </lineage>
</organism>
<keyword evidence="1" id="KW-1133">Transmembrane helix</keyword>
<comment type="caution">
    <text evidence="2">The sequence shown here is derived from an EMBL/GenBank/DDBJ whole genome shotgun (WGS) entry which is preliminary data.</text>
</comment>
<keyword evidence="1" id="KW-0472">Membrane</keyword>
<keyword evidence="1" id="KW-0812">Transmembrane</keyword>